<dbReference type="AlphaFoldDB" id="A0A232EWF9"/>
<sequence length="126" mass="14775">VLEKKFCPLPTHCNILLLTNEELQNLEKYGVDFSILHLNHNRRSKLWLGPAAFINHECKPNSKLYIMKDNNEICVQAIRDIHEGEEITITYGENYFDDGECECRTCTVETLNVNNGKYYFTIFFCY</sequence>
<dbReference type="GO" id="GO:0005634">
    <property type="term" value="C:nucleus"/>
    <property type="evidence" value="ECO:0007669"/>
    <property type="project" value="TreeGrafter"/>
</dbReference>
<dbReference type="PANTHER" id="PTHR12977:SF4">
    <property type="entry name" value="HISTONE-LYSINE N-METHYLTRANSFERASE KMT5B"/>
    <property type="match status" value="1"/>
</dbReference>
<dbReference type="Pfam" id="PF00856">
    <property type="entry name" value="SET"/>
    <property type="match status" value="1"/>
</dbReference>
<feature type="non-terminal residue" evidence="2">
    <location>
        <position position="1"/>
    </location>
</feature>
<protein>
    <recommendedName>
        <fullName evidence="1">SET domain-containing protein</fullName>
    </recommendedName>
</protein>
<dbReference type="Gene3D" id="2.170.270.10">
    <property type="entry name" value="SET domain"/>
    <property type="match status" value="1"/>
</dbReference>
<comment type="caution">
    <text evidence="2">The sequence shown here is derived from an EMBL/GenBank/DDBJ whole genome shotgun (WGS) entry which is preliminary data.</text>
</comment>
<proteinExistence type="predicted"/>
<dbReference type="STRING" id="543379.A0A232EWF9"/>
<dbReference type="PROSITE" id="PS50280">
    <property type="entry name" value="SET"/>
    <property type="match status" value="1"/>
</dbReference>
<dbReference type="EMBL" id="NNAY01001866">
    <property type="protein sequence ID" value="OXU22685.1"/>
    <property type="molecule type" value="Genomic_DNA"/>
</dbReference>
<keyword evidence="3" id="KW-1185">Reference proteome</keyword>
<organism evidence="2 3">
    <name type="scientific">Trichomalopsis sarcophagae</name>
    <dbReference type="NCBI Taxonomy" id="543379"/>
    <lineage>
        <taxon>Eukaryota</taxon>
        <taxon>Metazoa</taxon>
        <taxon>Ecdysozoa</taxon>
        <taxon>Arthropoda</taxon>
        <taxon>Hexapoda</taxon>
        <taxon>Insecta</taxon>
        <taxon>Pterygota</taxon>
        <taxon>Neoptera</taxon>
        <taxon>Endopterygota</taxon>
        <taxon>Hymenoptera</taxon>
        <taxon>Apocrita</taxon>
        <taxon>Proctotrupomorpha</taxon>
        <taxon>Chalcidoidea</taxon>
        <taxon>Pteromalidae</taxon>
        <taxon>Pteromalinae</taxon>
        <taxon>Trichomalopsis</taxon>
    </lineage>
</organism>
<dbReference type="PANTHER" id="PTHR12977">
    <property type="entry name" value="SUPPRESSOR OF VARIEGATION 4-20-RELATED"/>
    <property type="match status" value="1"/>
</dbReference>
<dbReference type="Proteomes" id="UP000215335">
    <property type="component" value="Unassembled WGS sequence"/>
</dbReference>
<dbReference type="InterPro" id="IPR001214">
    <property type="entry name" value="SET_dom"/>
</dbReference>
<dbReference type="InterPro" id="IPR039977">
    <property type="entry name" value="Suv4-20/Set9"/>
</dbReference>
<accession>A0A232EWF9</accession>
<dbReference type="SUPFAM" id="SSF82199">
    <property type="entry name" value="SET domain"/>
    <property type="match status" value="1"/>
</dbReference>
<gene>
    <name evidence="2" type="ORF">TSAR_009762</name>
</gene>
<dbReference type="InterPro" id="IPR046341">
    <property type="entry name" value="SET_dom_sf"/>
</dbReference>
<reference evidence="2 3" key="1">
    <citation type="journal article" date="2017" name="Curr. Biol.">
        <title>The Evolution of Venom by Co-option of Single-Copy Genes.</title>
        <authorList>
            <person name="Martinson E.O."/>
            <person name="Mrinalini"/>
            <person name="Kelkar Y.D."/>
            <person name="Chang C.H."/>
            <person name="Werren J.H."/>
        </authorList>
    </citation>
    <scope>NUCLEOTIDE SEQUENCE [LARGE SCALE GENOMIC DNA]</scope>
    <source>
        <strain evidence="2 3">Alberta</strain>
        <tissue evidence="2">Whole body</tissue>
    </source>
</reference>
<evidence type="ECO:0000313" key="2">
    <source>
        <dbReference type="EMBL" id="OXU22685.1"/>
    </source>
</evidence>
<evidence type="ECO:0000259" key="1">
    <source>
        <dbReference type="PROSITE" id="PS50280"/>
    </source>
</evidence>
<feature type="domain" description="SET" evidence="1">
    <location>
        <begin position="4"/>
        <end position="92"/>
    </location>
</feature>
<evidence type="ECO:0000313" key="3">
    <source>
        <dbReference type="Proteomes" id="UP000215335"/>
    </source>
</evidence>
<name>A0A232EWF9_9HYME</name>
<dbReference type="GO" id="GO:0042799">
    <property type="term" value="F:histone H4K20 methyltransferase activity"/>
    <property type="evidence" value="ECO:0007669"/>
    <property type="project" value="TreeGrafter"/>
</dbReference>